<evidence type="ECO:0000313" key="3">
    <source>
        <dbReference type="EMBL" id="KAB8596107.1"/>
    </source>
</evidence>
<accession>A0A5N6L242</accession>
<dbReference type="OrthoDB" id="10017101at2759"/>
<dbReference type="Pfam" id="PF13847">
    <property type="entry name" value="Methyltransf_31"/>
    <property type="match status" value="1"/>
</dbReference>
<evidence type="ECO:0000256" key="1">
    <source>
        <dbReference type="ARBA" id="ARBA00022679"/>
    </source>
</evidence>
<feature type="domain" description="Methyltransferase" evidence="2">
    <location>
        <begin position="48"/>
        <end position="151"/>
    </location>
</feature>
<dbReference type="Gene3D" id="3.40.50.150">
    <property type="entry name" value="Vaccinia Virus protein VP39"/>
    <property type="match status" value="1"/>
</dbReference>
<dbReference type="SUPFAM" id="SSF53335">
    <property type="entry name" value="S-adenosyl-L-methionine-dependent methyltransferases"/>
    <property type="match status" value="1"/>
</dbReference>
<organism evidence="3 4">
    <name type="scientific">Carpinus fangiana</name>
    <dbReference type="NCBI Taxonomy" id="176857"/>
    <lineage>
        <taxon>Eukaryota</taxon>
        <taxon>Viridiplantae</taxon>
        <taxon>Streptophyta</taxon>
        <taxon>Embryophyta</taxon>
        <taxon>Tracheophyta</taxon>
        <taxon>Spermatophyta</taxon>
        <taxon>Magnoliopsida</taxon>
        <taxon>eudicotyledons</taxon>
        <taxon>Gunneridae</taxon>
        <taxon>Pentapetalae</taxon>
        <taxon>rosids</taxon>
        <taxon>fabids</taxon>
        <taxon>Fagales</taxon>
        <taxon>Betulaceae</taxon>
        <taxon>Carpinus</taxon>
    </lineage>
</organism>
<name>A0A5N6L242_9ROSI</name>
<dbReference type="AlphaFoldDB" id="A0A5N6L242"/>
<dbReference type="Proteomes" id="UP000327013">
    <property type="component" value="Unassembled WGS sequence"/>
</dbReference>
<dbReference type="EMBL" id="VIBQ01000070">
    <property type="protein sequence ID" value="KAB8596107.1"/>
    <property type="molecule type" value="Genomic_DNA"/>
</dbReference>
<dbReference type="PANTHER" id="PTHR43861:SF3">
    <property type="entry name" value="PUTATIVE (AFU_ORTHOLOGUE AFUA_2G14390)-RELATED"/>
    <property type="match status" value="1"/>
</dbReference>
<gene>
    <name evidence="3" type="ORF">FH972_025816</name>
</gene>
<reference evidence="3 4" key="1">
    <citation type="submission" date="2019-06" db="EMBL/GenBank/DDBJ databases">
        <title>A chromosomal-level reference genome of Carpinus fangiana (Coryloideae, Betulaceae).</title>
        <authorList>
            <person name="Yang X."/>
            <person name="Wang Z."/>
            <person name="Zhang L."/>
            <person name="Hao G."/>
            <person name="Liu J."/>
            <person name="Yang Y."/>
        </authorList>
    </citation>
    <scope>NUCLEOTIDE SEQUENCE [LARGE SCALE GENOMIC DNA]</scope>
    <source>
        <strain evidence="3">Cfa_2016G</strain>
        <tissue evidence="3">Leaf</tissue>
    </source>
</reference>
<keyword evidence="4" id="KW-1185">Reference proteome</keyword>
<proteinExistence type="predicted"/>
<sequence>MASQTKAETTYFVGNSTTITKSHAMRTAANSIAYLLPHLDRLAASNPAFNFLDVGCGPGSITLDLARRHPAATFVGIDGSAQVIAQAVAAKHAAGHPGSCRFEVGDVMRLAEQGFVGFDVVHVHQVLQHVPDAAGAMVSLRGAAKVEGGVVAVREFDWGMIGWYPESPGLDLWRDLWLRVARKNGNDPFTARKLKALAMKAGWSEIEVESGADGLWTFDTAEKRGAVAPPMIGRYAEDGTFAGQMRDMGMHNVEADLKAVREGWEQWAKASDGWMAQTCVHIVCTSKKAEQLSTS</sequence>
<keyword evidence="1" id="KW-0808">Transferase</keyword>
<dbReference type="InterPro" id="IPR025714">
    <property type="entry name" value="Methyltranfer_dom"/>
</dbReference>
<evidence type="ECO:0000259" key="2">
    <source>
        <dbReference type="Pfam" id="PF13847"/>
    </source>
</evidence>
<evidence type="ECO:0000313" key="4">
    <source>
        <dbReference type="Proteomes" id="UP000327013"/>
    </source>
</evidence>
<dbReference type="GO" id="GO:0016740">
    <property type="term" value="F:transferase activity"/>
    <property type="evidence" value="ECO:0007669"/>
    <property type="project" value="UniProtKB-KW"/>
</dbReference>
<protein>
    <recommendedName>
        <fullName evidence="2">Methyltransferase domain-containing protein</fullName>
    </recommendedName>
</protein>
<dbReference type="CDD" id="cd02440">
    <property type="entry name" value="AdoMet_MTases"/>
    <property type="match status" value="1"/>
</dbReference>
<dbReference type="InterPro" id="IPR029063">
    <property type="entry name" value="SAM-dependent_MTases_sf"/>
</dbReference>
<comment type="caution">
    <text evidence="3">The sequence shown here is derived from an EMBL/GenBank/DDBJ whole genome shotgun (WGS) entry which is preliminary data.</text>
</comment>
<dbReference type="PANTHER" id="PTHR43861">
    <property type="entry name" value="TRANS-ACONITATE 2-METHYLTRANSFERASE-RELATED"/>
    <property type="match status" value="1"/>
</dbReference>